<gene>
    <name evidence="2" type="ORF">EYM_07060</name>
</gene>
<dbReference type="RefSeq" id="WP_075050363.1">
    <property type="nucleotide sequence ID" value="NZ_CP006867.1"/>
</dbReference>
<dbReference type="Pfam" id="PF02577">
    <property type="entry name" value="BFN_dom"/>
    <property type="match status" value="1"/>
</dbReference>
<evidence type="ECO:0000313" key="3">
    <source>
        <dbReference type="Proteomes" id="UP000060778"/>
    </source>
</evidence>
<dbReference type="InterPro" id="IPR003729">
    <property type="entry name" value="Bi_nuclease_dom"/>
</dbReference>
<sequence length="144" mass="16750">MGREIKVVNVEALIKPLPPQIPTLVLYLEDGREFVLYNVPYEVVKSINKLQGVSIRERPRETIFDLFTYFKGIRDELEKIVEKVVIDEVDEYTGLYTAKLYINLKAMKMIIPMVPSHAIYIALVVEKPIYVDESLIKNKEDYEV</sequence>
<organism evidence="2 3">
    <name type="scientific">Ignicoccus islandicus DSM 13165</name>
    <dbReference type="NCBI Taxonomy" id="940295"/>
    <lineage>
        <taxon>Archaea</taxon>
        <taxon>Thermoproteota</taxon>
        <taxon>Thermoprotei</taxon>
        <taxon>Desulfurococcales</taxon>
        <taxon>Desulfurococcaceae</taxon>
        <taxon>Ignicoccus</taxon>
    </lineage>
</organism>
<dbReference type="KEGG" id="iis:EYM_07060"/>
<dbReference type="STRING" id="940295.EYM_07060"/>
<dbReference type="Gene3D" id="3.10.690.10">
    <property type="entry name" value="Bifunctional nuclease domain"/>
    <property type="match status" value="1"/>
</dbReference>
<evidence type="ECO:0000259" key="1">
    <source>
        <dbReference type="PROSITE" id="PS51658"/>
    </source>
</evidence>
<dbReference type="EMBL" id="CP006867">
    <property type="protein sequence ID" value="ALU12000.1"/>
    <property type="molecule type" value="Genomic_DNA"/>
</dbReference>
<dbReference type="GeneID" id="30680784"/>
<dbReference type="InterPro" id="IPR036104">
    <property type="entry name" value="BFN_sf"/>
</dbReference>
<dbReference type="AlphaFoldDB" id="A0A0U3FR99"/>
<feature type="domain" description="BFN" evidence="1">
    <location>
        <begin position="2"/>
        <end position="143"/>
    </location>
</feature>
<dbReference type="GO" id="GO:0004518">
    <property type="term" value="F:nuclease activity"/>
    <property type="evidence" value="ECO:0007669"/>
    <property type="project" value="InterPro"/>
</dbReference>
<dbReference type="PROSITE" id="PS51658">
    <property type="entry name" value="BFN"/>
    <property type="match status" value="1"/>
</dbReference>
<proteinExistence type="predicted"/>
<reference evidence="2 3" key="1">
    <citation type="submission" date="2013-11" db="EMBL/GenBank/DDBJ databases">
        <title>Comparative genomics of Ignicoccus.</title>
        <authorList>
            <person name="Podar M."/>
        </authorList>
    </citation>
    <scope>NUCLEOTIDE SEQUENCE [LARGE SCALE GENOMIC DNA]</scope>
    <source>
        <strain evidence="2 3">DSM 13165</strain>
    </source>
</reference>
<keyword evidence="3" id="KW-1185">Reference proteome</keyword>
<accession>A0A0U3FR99</accession>
<evidence type="ECO:0000313" key="2">
    <source>
        <dbReference type="EMBL" id="ALU12000.1"/>
    </source>
</evidence>
<protein>
    <recommendedName>
        <fullName evidence="1">BFN domain-containing protein</fullName>
    </recommendedName>
</protein>
<dbReference type="SUPFAM" id="SSF103256">
    <property type="entry name" value="Hypothetical protein TM0160"/>
    <property type="match status" value="1"/>
</dbReference>
<dbReference type="Proteomes" id="UP000060778">
    <property type="component" value="Chromosome"/>
</dbReference>
<dbReference type="OrthoDB" id="14860at2157"/>
<name>A0A0U3FR99_9CREN</name>